<dbReference type="EMBL" id="JAGGLV010000003">
    <property type="protein sequence ID" value="MBP2111154.1"/>
    <property type="molecule type" value="Genomic_DNA"/>
</dbReference>
<evidence type="ECO:0000259" key="2">
    <source>
        <dbReference type="Pfam" id="PF00561"/>
    </source>
</evidence>
<reference evidence="4 5" key="1">
    <citation type="submission" date="2021-03" db="EMBL/GenBank/DDBJ databases">
        <title>Genomic Encyclopedia of Type Strains, Phase IV (KMG-IV): sequencing the most valuable type-strain genomes for metagenomic binning, comparative biology and taxonomic classification.</title>
        <authorList>
            <person name="Goeker M."/>
        </authorList>
    </citation>
    <scope>NUCLEOTIDE SEQUENCE [LARGE SCALE GENOMIC DNA]</scope>
    <source>
        <strain evidence="4 5">DSM 101953</strain>
    </source>
</reference>
<name>A0ABS4NM79_9BACL</name>
<dbReference type="PANTHER" id="PTHR43798:SF31">
    <property type="entry name" value="AB HYDROLASE SUPERFAMILY PROTEIN YCLE"/>
    <property type="match status" value="1"/>
</dbReference>
<dbReference type="InterPro" id="IPR029058">
    <property type="entry name" value="AB_hydrolase_fold"/>
</dbReference>
<dbReference type="RefSeq" id="WP_209870589.1">
    <property type="nucleotide sequence ID" value="NZ_JAGGLV010000003.1"/>
</dbReference>
<evidence type="ECO:0000313" key="5">
    <source>
        <dbReference type="Proteomes" id="UP000773462"/>
    </source>
</evidence>
<proteinExistence type="predicted"/>
<organism evidence="4 5">
    <name type="scientific">Paenibacillus silagei</name>
    <dbReference type="NCBI Taxonomy" id="1670801"/>
    <lineage>
        <taxon>Bacteria</taxon>
        <taxon>Bacillati</taxon>
        <taxon>Bacillota</taxon>
        <taxon>Bacilli</taxon>
        <taxon>Bacillales</taxon>
        <taxon>Paenibacillaceae</taxon>
        <taxon>Paenibacillus</taxon>
    </lineage>
</organism>
<comment type="caution">
    <text evidence="4">The sequence shown here is derived from an EMBL/GenBank/DDBJ whole genome shotgun (WGS) entry which is preliminary data.</text>
</comment>
<dbReference type="SUPFAM" id="SSF53474">
    <property type="entry name" value="alpha/beta-Hydrolases"/>
    <property type="match status" value="1"/>
</dbReference>
<keyword evidence="5" id="KW-1185">Reference proteome</keyword>
<accession>A0ABS4NM79</accession>
<dbReference type="PANTHER" id="PTHR43798">
    <property type="entry name" value="MONOACYLGLYCEROL LIPASE"/>
    <property type="match status" value="1"/>
</dbReference>
<sequence length="251" mass="28534">MPYIQVHDLEMFYEQMGTGEPVIFLHSHYSRSMLAFSSQILDFQSHYSCYFLDLRGHGRTRCRDLDWSTPRIAEDVAGFMDRMNIERAHLIGYSMGAGVGLYLAVNHPGRIATLTTIGTSGFCEPAGAGEYEPEQLLANQQQAFINQMIERHQEAHQGNWQYYLRQTVQDWIRYPDLTEEQLGSITCPALLISGEHDPFAGEDRTVKLASLLTDARTLIVQGAGHRPHMLREQPILVNDTILEFLAQNPIH</sequence>
<dbReference type="InterPro" id="IPR050266">
    <property type="entry name" value="AB_hydrolase_sf"/>
</dbReference>
<gene>
    <name evidence="4" type="ORF">J2Z70_001295</name>
</gene>
<dbReference type="Pfam" id="PF00561">
    <property type="entry name" value="Abhydrolase_1"/>
    <property type="match status" value="1"/>
</dbReference>
<evidence type="ECO:0000256" key="1">
    <source>
        <dbReference type="ARBA" id="ARBA00022801"/>
    </source>
</evidence>
<keyword evidence="1" id="KW-0378">Hydrolase</keyword>
<dbReference type="Proteomes" id="UP000773462">
    <property type="component" value="Unassembled WGS sequence"/>
</dbReference>
<dbReference type="Pfam" id="PF08386">
    <property type="entry name" value="Abhydrolase_4"/>
    <property type="match status" value="1"/>
</dbReference>
<protein>
    <submittedName>
        <fullName evidence="4">Pimeloyl-ACP methyl ester carboxylesterase</fullName>
    </submittedName>
</protein>
<evidence type="ECO:0000313" key="4">
    <source>
        <dbReference type="EMBL" id="MBP2111154.1"/>
    </source>
</evidence>
<feature type="domain" description="AB hydrolase-1" evidence="2">
    <location>
        <begin position="21"/>
        <end position="144"/>
    </location>
</feature>
<evidence type="ECO:0000259" key="3">
    <source>
        <dbReference type="Pfam" id="PF08386"/>
    </source>
</evidence>
<dbReference type="InterPro" id="IPR013595">
    <property type="entry name" value="Pept_S33_TAP-like_C"/>
</dbReference>
<feature type="domain" description="Peptidase S33 tripeptidyl aminopeptidase-like C-terminal" evidence="3">
    <location>
        <begin position="186"/>
        <end position="246"/>
    </location>
</feature>
<dbReference type="Gene3D" id="3.40.50.1820">
    <property type="entry name" value="alpha/beta hydrolase"/>
    <property type="match status" value="1"/>
</dbReference>
<dbReference type="InterPro" id="IPR000073">
    <property type="entry name" value="AB_hydrolase_1"/>
</dbReference>